<dbReference type="AlphaFoldDB" id="A0A9W6LPV2"/>
<dbReference type="Proteomes" id="UP001144471">
    <property type="component" value="Unassembled WGS sequence"/>
</dbReference>
<evidence type="ECO:0000313" key="2">
    <source>
        <dbReference type="Proteomes" id="UP001144471"/>
    </source>
</evidence>
<protein>
    <submittedName>
        <fullName evidence="1">Uncharacterized protein</fullName>
    </submittedName>
</protein>
<reference evidence="1" key="1">
    <citation type="submission" date="2022-12" db="EMBL/GenBank/DDBJ databases">
        <title>Reference genome sequencing for broad-spectrum identification of bacterial and archaeal isolates by mass spectrometry.</title>
        <authorList>
            <person name="Sekiguchi Y."/>
            <person name="Tourlousse D.M."/>
        </authorList>
    </citation>
    <scope>NUCLEOTIDE SEQUENCE</scope>
    <source>
        <strain evidence="1">10succ1</strain>
    </source>
</reference>
<organism evidence="1 2">
    <name type="scientific">Propionigenium maris DSM 9537</name>
    <dbReference type="NCBI Taxonomy" id="1123000"/>
    <lineage>
        <taxon>Bacteria</taxon>
        <taxon>Fusobacteriati</taxon>
        <taxon>Fusobacteriota</taxon>
        <taxon>Fusobacteriia</taxon>
        <taxon>Fusobacteriales</taxon>
        <taxon>Fusobacteriaceae</taxon>
        <taxon>Propionigenium</taxon>
    </lineage>
</organism>
<name>A0A9W6LPV2_9FUSO</name>
<dbReference type="InterPro" id="IPR014710">
    <property type="entry name" value="RmlC-like_jellyroll"/>
</dbReference>
<comment type="caution">
    <text evidence="1">The sequence shown here is derived from an EMBL/GenBank/DDBJ whole genome shotgun (WGS) entry which is preliminary data.</text>
</comment>
<dbReference type="RefSeq" id="WP_281837008.1">
    <property type="nucleotide sequence ID" value="NZ_BSDY01000017.1"/>
</dbReference>
<accession>A0A9W6LPV2</accession>
<dbReference type="EMBL" id="BSDY01000017">
    <property type="protein sequence ID" value="GLI57410.1"/>
    <property type="molecule type" value="Genomic_DNA"/>
</dbReference>
<dbReference type="Gene3D" id="2.60.120.10">
    <property type="entry name" value="Jelly Rolls"/>
    <property type="match status" value="1"/>
</dbReference>
<dbReference type="InterPro" id="IPR018490">
    <property type="entry name" value="cNMP-bd_dom_sf"/>
</dbReference>
<sequence>MDYVFYKKKLEEFSSLDEVRTLKKITLKEGQEFYTSFYFFLAKGILEEIYVDSKGEIIKIRDVTSDEFIIGEANYFCPSENNLFYRAKEEAILVEIPLDLLEKWLRDIKFCKRLVKEVVLNLTLLKKEIFLRSKLLSLEKLKYFLTKEKNEYETVKISNISNFIEKYSLKRSNFYRDLKKLESSKWLKRKGKMLKLTVKDSVY</sequence>
<proteinExistence type="predicted"/>
<keyword evidence="2" id="KW-1185">Reference proteome</keyword>
<gene>
    <name evidence="1" type="ORF">PM10SUCC1_29240</name>
</gene>
<evidence type="ECO:0000313" key="1">
    <source>
        <dbReference type="EMBL" id="GLI57410.1"/>
    </source>
</evidence>
<dbReference type="SUPFAM" id="SSF51206">
    <property type="entry name" value="cAMP-binding domain-like"/>
    <property type="match status" value="1"/>
</dbReference>